<comment type="caution">
    <text evidence="1">The sequence shown here is derived from an EMBL/GenBank/DDBJ whole genome shotgun (WGS) entry which is preliminary data.</text>
</comment>
<dbReference type="EMBL" id="JBHTAX010000001">
    <property type="protein sequence ID" value="MFC7188594.1"/>
    <property type="molecule type" value="Genomic_DNA"/>
</dbReference>
<accession>A0ABD5YGV5</accession>
<sequence>MVDPNEMTSGIDVSVALHAQQFDDPRFVFNYVLVDVLCSVVDTPAQK</sequence>
<dbReference type="Proteomes" id="UP001596417">
    <property type="component" value="Unassembled WGS sequence"/>
</dbReference>
<gene>
    <name evidence="1" type="ORF">ACFQL7_01150</name>
</gene>
<dbReference type="GeneID" id="302506939"/>
<dbReference type="AlphaFoldDB" id="A0ABD5YGV5"/>
<evidence type="ECO:0000313" key="1">
    <source>
        <dbReference type="EMBL" id="MFC7188594.1"/>
    </source>
</evidence>
<reference evidence="1 2" key="1">
    <citation type="journal article" date="2019" name="Int. J. Syst. Evol. Microbiol.">
        <title>The Global Catalogue of Microorganisms (GCM) 10K type strain sequencing project: providing services to taxonomists for standard genome sequencing and annotation.</title>
        <authorList>
            <consortium name="The Broad Institute Genomics Platform"/>
            <consortium name="The Broad Institute Genome Sequencing Center for Infectious Disease"/>
            <person name="Wu L."/>
            <person name="Ma J."/>
        </authorList>
    </citation>
    <scope>NUCLEOTIDE SEQUENCE [LARGE SCALE GENOMIC DNA]</scope>
    <source>
        <strain evidence="1 2">RDMS1</strain>
    </source>
</reference>
<keyword evidence="2" id="KW-1185">Reference proteome</keyword>
<proteinExistence type="predicted"/>
<protein>
    <submittedName>
        <fullName evidence="1">Uncharacterized protein</fullName>
    </submittedName>
</protein>
<name>A0ABD5YGV5_9EURY</name>
<evidence type="ECO:0000313" key="2">
    <source>
        <dbReference type="Proteomes" id="UP001596417"/>
    </source>
</evidence>
<dbReference type="RefSeq" id="WP_248904067.1">
    <property type="nucleotide sequence ID" value="NZ_CP109979.1"/>
</dbReference>
<organism evidence="1 2">
    <name type="scientific">Halocatena marina</name>
    <dbReference type="NCBI Taxonomy" id="2934937"/>
    <lineage>
        <taxon>Archaea</taxon>
        <taxon>Methanobacteriati</taxon>
        <taxon>Methanobacteriota</taxon>
        <taxon>Stenosarchaea group</taxon>
        <taxon>Halobacteria</taxon>
        <taxon>Halobacteriales</taxon>
        <taxon>Natronomonadaceae</taxon>
        <taxon>Halocatena</taxon>
    </lineage>
</organism>